<proteinExistence type="predicted"/>
<dbReference type="Proteomes" id="UP001218218">
    <property type="component" value="Unassembled WGS sequence"/>
</dbReference>
<comment type="caution">
    <text evidence="2">The sequence shown here is derived from an EMBL/GenBank/DDBJ whole genome shotgun (WGS) entry which is preliminary data.</text>
</comment>
<dbReference type="EMBL" id="JARIHO010000091">
    <property type="protein sequence ID" value="KAJ7306779.1"/>
    <property type="molecule type" value="Genomic_DNA"/>
</dbReference>
<feature type="region of interest" description="Disordered" evidence="1">
    <location>
        <begin position="66"/>
        <end position="145"/>
    </location>
</feature>
<evidence type="ECO:0000313" key="3">
    <source>
        <dbReference type="Proteomes" id="UP001218218"/>
    </source>
</evidence>
<protein>
    <submittedName>
        <fullName evidence="2">Uncharacterized protein</fullName>
    </submittedName>
</protein>
<dbReference type="AlphaFoldDB" id="A0AAD7EAA4"/>
<sequence>MTPEFPPTFIHINAPPAIRPYYPGARYIDDAGNVVLLPTTRPVVAHQLVIDDNGNFVPMEDLHARMPRSGSRQPRRHHSQHAAAPQEAPVDRRSRSRQPRRRHDSSEDDHSSSRSRSSGSRQPCRRARSRDGRGGPQIKPLSLTGTWKEEAKLDLNKANYRTWSKTLWNNIAMNSGATRYLDPTEEPPSEARYPRAYRTWRDNDIAICAYISSSTVSTEHQLIWSE</sequence>
<reference evidence="2" key="1">
    <citation type="submission" date="2023-03" db="EMBL/GenBank/DDBJ databases">
        <title>Massive genome expansion in bonnet fungi (Mycena s.s.) driven by repeated elements and novel gene families across ecological guilds.</title>
        <authorList>
            <consortium name="Lawrence Berkeley National Laboratory"/>
            <person name="Harder C.B."/>
            <person name="Miyauchi S."/>
            <person name="Viragh M."/>
            <person name="Kuo A."/>
            <person name="Thoen E."/>
            <person name="Andreopoulos B."/>
            <person name="Lu D."/>
            <person name="Skrede I."/>
            <person name="Drula E."/>
            <person name="Henrissat B."/>
            <person name="Morin E."/>
            <person name="Kohler A."/>
            <person name="Barry K."/>
            <person name="LaButti K."/>
            <person name="Morin E."/>
            <person name="Salamov A."/>
            <person name="Lipzen A."/>
            <person name="Mereny Z."/>
            <person name="Hegedus B."/>
            <person name="Baldrian P."/>
            <person name="Stursova M."/>
            <person name="Weitz H."/>
            <person name="Taylor A."/>
            <person name="Grigoriev I.V."/>
            <person name="Nagy L.G."/>
            <person name="Martin F."/>
            <person name="Kauserud H."/>
        </authorList>
    </citation>
    <scope>NUCLEOTIDE SEQUENCE</scope>
    <source>
        <strain evidence="2">CBHHK002</strain>
    </source>
</reference>
<keyword evidence="3" id="KW-1185">Reference proteome</keyword>
<gene>
    <name evidence="2" type="ORF">DFH08DRAFT_1088839</name>
</gene>
<accession>A0AAD7EAA4</accession>
<evidence type="ECO:0000256" key="1">
    <source>
        <dbReference type="SAM" id="MobiDB-lite"/>
    </source>
</evidence>
<evidence type="ECO:0000313" key="2">
    <source>
        <dbReference type="EMBL" id="KAJ7306779.1"/>
    </source>
</evidence>
<organism evidence="2 3">
    <name type="scientific">Mycena albidolilacea</name>
    <dbReference type="NCBI Taxonomy" id="1033008"/>
    <lineage>
        <taxon>Eukaryota</taxon>
        <taxon>Fungi</taxon>
        <taxon>Dikarya</taxon>
        <taxon>Basidiomycota</taxon>
        <taxon>Agaricomycotina</taxon>
        <taxon>Agaricomycetes</taxon>
        <taxon>Agaricomycetidae</taxon>
        <taxon>Agaricales</taxon>
        <taxon>Marasmiineae</taxon>
        <taxon>Mycenaceae</taxon>
        <taxon>Mycena</taxon>
    </lineage>
</organism>
<feature type="compositionally biased region" description="Basic residues" evidence="1">
    <location>
        <begin position="94"/>
        <end position="103"/>
    </location>
</feature>
<name>A0AAD7EAA4_9AGAR</name>